<evidence type="ECO:0000313" key="1">
    <source>
        <dbReference type="EMBL" id="XBH20445.1"/>
    </source>
</evidence>
<protein>
    <submittedName>
        <fullName evidence="1">Uncharacterized protein</fullName>
    </submittedName>
</protein>
<organism evidence="1">
    <name type="scientific">Jonesiaceae bacterium BS-20</name>
    <dbReference type="NCBI Taxonomy" id="3120821"/>
    <lineage>
        <taxon>Bacteria</taxon>
        <taxon>Bacillati</taxon>
        <taxon>Actinomycetota</taxon>
        <taxon>Actinomycetes</taxon>
        <taxon>Micrococcales</taxon>
        <taxon>Jonesiaceae</taxon>
    </lineage>
</organism>
<reference evidence="1" key="1">
    <citation type="submission" date="2024-02" db="EMBL/GenBank/DDBJ databases">
        <title>Tomenella chthoni gen. nov. sp. nov., a member of the family Jonesiaceae isolated from bat guano.</title>
        <authorList>
            <person name="Miller S.L."/>
            <person name="King J."/>
            <person name="Sankaranarayanan K."/>
            <person name="Lawson P.A."/>
        </authorList>
    </citation>
    <scope>NUCLEOTIDE SEQUENCE</scope>
    <source>
        <strain evidence="1">BS-20</strain>
    </source>
</reference>
<dbReference type="EMBL" id="CP146203">
    <property type="protein sequence ID" value="XBH20445.1"/>
    <property type="molecule type" value="Genomic_DNA"/>
</dbReference>
<proteinExistence type="predicted"/>
<gene>
    <name evidence="1" type="ORF">V5R04_09310</name>
</gene>
<dbReference type="AlphaFoldDB" id="A0AAU7DT20"/>
<sequence length="48" mass="5464">MNIRNVEILLPEVTASQWGMVTTAQAERVGVFRLILARRNEHGHLAQH</sequence>
<accession>A0AAU7DT20</accession>
<name>A0AAU7DT20_9MICO</name>